<dbReference type="InterPro" id="IPR031349">
    <property type="entry name" value="Tfb6"/>
</dbReference>
<feature type="compositionally biased region" description="Acidic residues" evidence="1">
    <location>
        <begin position="198"/>
        <end position="208"/>
    </location>
</feature>
<dbReference type="Proteomes" id="UP001629113">
    <property type="component" value="Unassembled WGS sequence"/>
</dbReference>
<protein>
    <recommendedName>
        <fullName evidence="4">Meiotic recombination protein DMC1</fullName>
    </recommendedName>
</protein>
<dbReference type="EMBL" id="JBFCZG010000005">
    <property type="protein sequence ID" value="KAL3422565.1"/>
    <property type="molecule type" value="Genomic_DNA"/>
</dbReference>
<evidence type="ECO:0000256" key="1">
    <source>
        <dbReference type="SAM" id="MobiDB-lite"/>
    </source>
</evidence>
<feature type="region of interest" description="Disordered" evidence="1">
    <location>
        <begin position="1"/>
        <end position="48"/>
    </location>
</feature>
<comment type="caution">
    <text evidence="2">The sequence shown here is derived from an EMBL/GenBank/DDBJ whole genome shotgun (WGS) entry which is preliminary data.</text>
</comment>
<dbReference type="Pfam" id="PF17110">
    <property type="entry name" value="TFB6"/>
    <property type="match status" value="1"/>
</dbReference>
<proteinExistence type="predicted"/>
<evidence type="ECO:0000313" key="2">
    <source>
        <dbReference type="EMBL" id="KAL3422565.1"/>
    </source>
</evidence>
<feature type="region of interest" description="Disordered" evidence="1">
    <location>
        <begin position="195"/>
        <end position="221"/>
    </location>
</feature>
<keyword evidence="3" id="KW-1185">Reference proteome</keyword>
<name>A0ABR4PGV1_9HELO</name>
<dbReference type="PANTHER" id="PTHR37781:SF1">
    <property type="entry name" value="ADR380WP"/>
    <property type="match status" value="1"/>
</dbReference>
<accession>A0ABR4PGV1</accession>
<dbReference type="PANTHER" id="PTHR37781">
    <property type="entry name" value="TFIIH COMPLEX SUBUNIT"/>
    <property type="match status" value="1"/>
</dbReference>
<organism evidence="2 3">
    <name type="scientific">Phlyctema vagabunda</name>
    <dbReference type="NCBI Taxonomy" id="108571"/>
    <lineage>
        <taxon>Eukaryota</taxon>
        <taxon>Fungi</taxon>
        <taxon>Dikarya</taxon>
        <taxon>Ascomycota</taxon>
        <taxon>Pezizomycotina</taxon>
        <taxon>Leotiomycetes</taxon>
        <taxon>Helotiales</taxon>
        <taxon>Dermateaceae</taxon>
        <taxon>Phlyctema</taxon>
    </lineage>
</organism>
<reference evidence="2 3" key="1">
    <citation type="submission" date="2024-06" db="EMBL/GenBank/DDBJ databases">
        <title>Complete genome of Phlyctema vagabunda strain 19-DSS-EL-015.</title>
        <authorList>
            <person name="Fiorenzani C."/>
        </authorList>
    </citation>
    <scope>NUCLEOTIDE SEQUENCE [LARGE SCALE GENOMIC DNA]</scope>
    <source>
        <strain evidence="2 3">19-DSS-EL-015</strain>
    </source>
</reference>
<sequence length="266" mass="28882">MAENSNQPGGFLPPSLPSPVPSNASSIPGSNLPHPRSQPLRAGSAKEEAARRYVESRLLHISRRYTKKHQPPEADEVVHGYQSMAEVCKDLSEVVDVLWISGTPSLQIPYLLNIALSVNTYLSAFLPAPTATFALLRKLDHAFASLLKGEDVTSGETLPGFDQGRKGGMSRTDMVRCKSLVEATRVQIVEVMSREGEANEAMEEDTETANETGAETDGGFSVDAENAWDDERGVHNMDVARVYDNTIVQLGEILGAQIAYEAEAAR</sequence>
<evidence type="ECO:0008006" key="4">
    <source>
        <dbReference type="Google" id="ProtNLM"/>
    </source>
</evidence>
<evidence type="ECO:0000313" key="3">
    <source>
        <dbReference type="Proteomes" id="UP001629113"/>
    </source>
</evidence>
<gene>
    <name evidence="2" type="ORF">PVAG01_06721</name>
</gene>